<evidence type="ECO:0000313" key="1">
    <source>
        <dbReference type="EMBL" id="KAK9082154.1"/>
    </source>
</evidence>
<reference evidence="1 2" key="1">
    <citation type="submission" date="2024-01" db="EMBL/GenBank/DDBJ databases">
        <title>Genome assemblies of Stephania.</title>
        <authorList>
            <person name="Yang L."/>
        </authorList>
    </citation>
    <scope>NUCLEOTIDE SEQUENCE [LARGE SCALE GENOMIC DNA]</scope>
    <source>
        <strain evidence="1">YNDBR</strain>
        <tissue evidence="1">Leaf</tissue>
    </source>
</reference>
<sequence>MTTSDVHTTVHPKRVTLDPAFDVPPSLRNSYQSSMDSFSPSTSFFFRIQIWSSNKEIRSFHTNHLLERLTLKKIYSLAYSYRSHLNEQDGGAQMDDAISQQFPSNMTMHGQVRVPLVRIQSRLPAGRAKRKTTIIPEPALHAGGWTIKGKT</sequence>
<gene>
    <name evidence="1" type="ORF">Syun_031091</name>
</gene>
<dbReference type="Proteomes" id="UP001420932">
    <property type="component" value="Unassembled WGS sequence"/>
</dbReference>
<evidence type="ECO:0000313" key="2">
    <source>
        <dbReference type="Proteomes" id="UP001420932"/>
    </source>
</evidence>
<dbReference type="EMBL" id="JBBNAF010000036">
    <property type="protein sequence ID" value="KAK9082154.1"/>
    <property type="molecule type" value="Genomic_DNA"/>
</dbReference>
<comment type="caution">
    <text evidence="1">The sequence shown here is derived from an EMBL/GenBank/DDBJ whole genome shotgun (WGS) entry which is preliminary data.</text>
</comment>
<proteinExistence type="predicted"/>
<name>A0AAP0HCT6_9MAGN</name>
<protein>
    <submittedName>
        <fullName evidence="1">Uncharacterized protein</fullName>
    </submittedName>
</protein>
<dbReference type="AlphaFoldDB" id="A0AAP0HCT6"/>
<organism evidence="1 2">
    <name type="scientific">Stephania yunnanensis</name>
    <dbReference type="NCBI Taxonomy" id="152371"/>
    <lineage>
        <taxon>Eukaryota</taxon>
        <taxon>Viridiplantae</taxon>
        <taxon>Streptophyta</taxon>
        <taxon>Embryophyta</taxon>
        <taxon>Tracheophyta</taxon>
        <taxon>Spermatophyta</taxon>
        <taxon>Magnoliopsida</taxon>
        <taxon>Ranunculales</taxon>
        <taxon>Menispermaceae</taxon>
        <taxon>Menispermoideae</taxon>
        <taxon>Cissampelideae</taxon>
        <taxon>Stephania</taxon>
    </lineage>
</organism>
<keyword evidence="2" id="KW-1185">Reference proteome</keyword>
<accession>A0AAP0HCT6</accession>